<feature type="domain" description="Thioester" evidence="5">
    <location>
        <begin position="89"/>
        <end position="213"/>
    </location>
</feature>
<dbReference type="SUPFAM" id="SSF49452">
    <property type="entry name" value="Starch-binding domain-like"/>
    <property type="match status" value="1"/>
</dbReference>
<comment type="caution">
    <text evidence="7">The sequence shown here is derived from an EMBL/GenBank/DDBJ whole genome shotgun (WGS) entry which is preliminary data.</text>
</comment>
<evidence type="ECO:0000256" key="3">
    <source>
        <dbReference type="ARBA" id="ARBA00022729"/>
    </source>
</evidence>
<protein>
    <recommendedName>
        <fullName evidence="9">TonB-dependent receptor</fullName>
    </recommendedName>
</protein>
<evidence type="ECO:0008006" key="9">
    <source>
        <dbReference type="Google" id="ProtNLM"/>
    </source>
</evidence>
<dbReference type="Gene3D" id="2.60.40.10">
    <property type="entry name" value="Immunoglobulins"/>
    <property type="match status" value="3"/>
</dbReference>
<dbReference type="InterPro" id="IPR013783">
    <property type="entry name" value="Ig-like_fold"/>
</dbReference>
<evidence type="ECO:0000256" key="2">
    <source>
        <dbReference type="ARBA" id="ARBA00022525"/>
    </source>
</evidence>
<evidence type="ECO:0000313" key="8">
    <source>
        <dbReference type="Proteomes" id="UP000315200"/>
    </source>
</evidence>
<feature type="domain" description="SpaA-like prealbumin fold" evidence="6">
    <location>
        <begin position="521"/>
        <end position="597"/>
    </location>
</feature>
<dbReference type="GO" id="GO:0030246">
    <property type="term" value="F:carbohydrate binding"/>
    <property type="evidence" value="ECO:0007669"/>
    <property type="project" value="InterPro"/>
</dbReference>
<dbReference type="EMBL" id="BJLB01000001">
    <property type="protein sequence ID" value="GEA36678.1"/>
    <property type="molecule type" value="Genomic_DNA"/>
</dbReference>
<dbReference type="Gene3D" id="2.60.40.1120">
    <property type="entry name" value="Carboxypeptidase-like, regulatory domain"/>
    <property type="match status" value="1"/>
</dbReference>
<evidence type="ECO:0000256" key="1">
    <source>
        <dbReference type="ARBA" id="ARBA00007257"/>
    </source>
</evidence>
<feature type="domain" description="SpaA-like prealbumin fold" evidence="6">
    <location>
        <begin position="624"/>
        <end position="704"/>
    </location>
</feature>
<dbReference type="PANTHER" id="PTHR36108:SF13">
    <property type="entry name" value="COLOSSIN-B-RELATED"/>
    <property type="match status" value="1"/>
</dbReference>
<evidence type="ECO:0000259" key="5">
    <source>
        <dbReference type="Pfam" id="PF08341"/>
    </source>
</evidence>
<dbReference type="InterPro" id="IPR041033">
    <property type="entry name" value="SpaA_PFL_dom_1"/>
</dbReference>
<feature type="chain" id="PRO_5032922512" description="TonB-dependent receptor" evidence="4">
    <location>
        <begin position="34"/>
        <end position="707"/>
    </location>
</feature>
<keyword evidence="2" id="KW-0964">Secreted</keyword>
<gene>
    <name evidence="7" type="ORF">Ccl03g_23910</name>
</gene>
<proteinExistence type="inferred from homology"/>
<evidence type="ECO:0000256" key="4">
    <source>
        <dbReference type="SAM" id="SignalP"/>
    </source>
</evidence>
<feature type="domain" description="SpaA-like prealbumin fold" evidence="6">
    <location>
        <begin position="342"/>
        <end position="421"/>
    </location>
</feature>
<dbReference type="InterPro" id="IPR013552">
    <property type="entry name" value="Thioester_dom"/>
</dbReference>
<organism evidence="7 8">
    <name type="scientific">Enterocloster clostridioformis</name>
    <dbReference type="NCBI Taxonomy" id="1531"/>
    <lineage>
        <taxon>Bacteria</taxon>
        <taxon>Bacillati</taxon>
        <taxon>Bacillota</taxon>
        <taxon>Clostridia</taxon>
        <taxon>Lachnospirales</taxon>
        <taxon>Lachnospiraceae</taxon>
        <taxon>Enterocloster</taxon>
    </lineage>
</organism>
<sequence length="707" mass="77322">MVKTKIKRAVSFVMATVLSLSAFMSIGTSTAFAASGEKTKVYMVDFPRDGDANYDGVWGHSNLTLKNGWHTGSSTHTNLKAIGSYSGNIAYCIEPGVSLSSGQSMNKYDENYFNNITANGVISGDEIRLFIGRILQYGYRGTISTSWRSQNESAANSIAHAYATQLLIWETVVGERDANFNHKAASGCSNVKDVINAKHPLRSKIMNYYNSMVSSVQNHTVVPSFCTKSSGSAKVNELEWNGSKYVATLTDSNGVLSNYAFKASISGVTFSTSGNKLTVSMDKAPSKEFTITASKKNGVRRGVVVWSEGKHGQNSSVQDVVTYAQEVSDPVTGYVKMKVSYGSCQIVKTSEDGKVDGINFTISGNGVNQTVTTANGGKFQIDNLMPGVYTVTEQSIDKYVPQEVHRVTVVAGQVATVNFNNVLKRGNLQVIKSSEDNLVEGVKFHLYGTSLAGIAVDEYAVTDKNGVATFKDVLISGSTPYTLEEVDTAIRYVVPEKQTAPIRWKGVTNRDFTNILKKFSVTVTKSDREEGTAQGDAKLSGAVYGIYKGDTLVDKYVTDSEGQFTTKEYVCDSDWTIREITPSEGYLLDKTVHKVGAEPKLFTIEHNLVANDVTEQVMKGNIAIIKHTDDGETKIETPENGATFEIYLKSSGSFEAAEEDERDTIVCDENGFAQTKDMPYGIYTVHQTKGWEGREFMKDFDVFISRV</sequence>
<dbReference type="Pfam" id="PF08341">
    <property type="entry name" value="TED"/>
    <property type="match status" value="1"/>
</dbReference>
<comment type="similarity">
    <text evidence="1">Belongs to the serine-aspartate repeat-containing protein (SDr) family.</text>
</comment>
<name>A0A829W5R0_9FIRM</name>
<dbReference type="PANTHER" id="PTHR36108">
    <property type="entry name" value="COLOSSIN-B-RELATED"/>
    <property type="match status" value="1"/>
</dbReference>
<accession>A0A829W5R0</accession>
<evidence type="ECO:0000259" key="6">
    <source>
        <dbReference type="Pfam" id="PF17802"/>
    </source>
</evidence>
<evidence type="ECO:0000313" key="7">
    <source>
        <dbReference type="EMBL" id="GEA36678.1"/>
    </source>
</evidence>
<dbReference type="Proteomes" id="UP000315200">
    <property type="component" value="Unassembled WGS sequence"/>
</dbReference>
<dbReference type="AlphaFoldDB" id="A0A829W5R0"/>
<feature type="domain" description="SpaA-like prealbumin fold" evidence="6">
    <location>
        <begin position="426"/>
        <end position="503"/>
    </location>
</feature>
<feature type="signal peptide" evidence="4">
    <location>
        <begin position="1"/>
        <end position="33"/>
    </location>
</feature>
<dbReference type="InterPro" id="IPR013784">
    <property type="entry name" value="Carb-bd-like_fold"/>
</dbReference>
<keyword evidence="3 4" id="KW-0732">Signal</keyword>
<reference evidence="7 8" key="1">
    <citation type="submission" date="2019-06" db="EMBL/GenBank/DDBJ databases">
        <title>Draft genome sequence of [Clostridium] clostridioforme NBRC 113352.</title>
        <authorList>
            <person name="Miura T."/>
            <person name="Furukawa M."/>
            <person name="Shimamura M."/>
            <person name="Ohyama Y."/>
            <person name="Yamazoe A."/>
            <person name="Kawasaki H."/>
        </authorList>
    </citation>
    <scope>NUCLEOTIDE SEQUENCE [LARGE SCALE GENOMIC DNA]</scope>
    <source>
        <strain evidence="7 8">NBRC 113352</strain>
    </source>
</reference>
<dbReference type="Pfam" id="PF17802">
    <property type="entry name" value="SpaA"/>
    <property type="match status" value="4"/>
</dbReference>